<dbReference type="EMBL" id="AP014862">
    <property type="protein sequence ID" value="BAU73428.1"/>
    <property type="molecule type" value="Genomic_DNA"/>
</dbReference>
<dbReference type="Gene3D" id="3.90.550.10">
    <property type="entry name" value="Spore Coat Polysaccharide Biosynthesis Protein SpsA, Chain A"/>
    <property type="match status" value="1"/>
</dbReference>
<sequence>MTLSITLHLLASHPRASTFHPRLLPVLGEEGVSRLHRQLVARLLNLPPLGFSERIVWVDDELDEVLTALAEDNDWMVVGQPVGDLGERMRRIAALGLSESDAVVLIGQHCPMLDADYLTAACEALDHHHAVLGPTEDGRYVLLGLRQLDPRLFESMPWDSGHLLELTCERLQELDWQHGLLPALWVLDDPGHLPRLGRLGIKLGIA</sequence>
<name>A0AAD1BZZ1_METFU</name>
<organism evidence="1 2">
    <name type="scientific">Metapseudomonas furukawaii</name>
    <name type="common">Pseudomonas furukawaii</name>
    <dbReference type="NCBI Taxonomy" id="1149133"/>
    <lineage>
        <taxon>Bacteria</taxon>
        <taxon>Pseudomonadati</taxon>
        <taxon>Pseudomonadota</taxon>
        <taxon>Gammaproteobacteria</taxon>
        <taxon>Pseudomonadales</taxon>
        <taxon>Pseudomonadaceae</taxon>
        <taxon>Metapseudomonas</taxon>
    </lineage>
</organism>
<keyword evidence="2" id="KW-1185">Reference proteome</keyword>
<dbReference type="KEGG" id="pfuw:KF707C_17400"/>
<dbReference type="PANTHER" id="PTHR36529">
    <property type="entry name" value="SLL1095 PROTEIN"/>
    <property type="match status" value="1"/>
</dbReference>
<dbReference type="InterPro" id="IPR029044">
    <property type="entry name" value="Nucleotide-diphossugar_trans"/>
</dbReference>
<proteinExistence type="predicted"/>
<dbReference type="RefSeq" id="WP_003451289.1">
    <property type="nucleotide sequence ID" value="NZ_AJMR01000130.1"/>
</dbReference>
<evidence type="ECO:0000313" key="1">
    <source>
        <dbReference type="EMBL" id="BAU73428.1"/>
    </source>
</evidence>
<gene>
    <name evidence="1" type="ORF">KF707C_17400</name>
</gene>
<dbReference type="SUPFAM" id="SSF53448">
    <property type="entry name" value="Nucleotide-diphospho-sugar transferases"/>
    <property type="match status" value="1"/>
</dbReference>
<reference evidence="2" key="1">
    <citation type="submission" date="2015-05" db="EMBL/GenBank/DDBJ databases">
        <title>Draft genome sequencing of a biphenyl-degrading bacterium, Pseudomonas balearica KF707 (=NBRC110670).</title>
        <authorList>
            <person name="Kimura N."/>
            <person name="Hirose J."/>
            <person name="Watanabe T."/>
            <person name="Suenaga H."/>
            <person name="Fujihara H."/>
            <person name="Noguchi M."/>
            <person name="Hashimoto M."/>
            <person name="Shimodaira J."/>
            <person name="Tsuchikane K."/>
            <person name="Hosoyama A."/>
            <person name="Yamazoe A."/>
            <person name="Fujita N."/>
            <person name="Furukawa K."/>
        </authorList>
    </citation>
    <scope>NUCLEOTIDE SEQUENCE [LARGE SCALE GENOMIC DNA]</scope>
    <source>
        <strain evidence="2">DSM 10086 / NBRC 110670 / KF707</strain>
    </source>
</reference>
<accession>A0AAD1BZZ1</accession>
<dbReference type="PANTHER" id="PTHR36529:SF1">
    <property type="entry name" value="GLYCOSYLTRANSFERASE"/>
    <property type="match status" value="1"/>
</dbReference>
<protein>
    <recommendedName>
        <fullName evidence="3">Glycosyltransferase</fullName>
    </recommendedName>
</protein>
<dbReference type="InterPro" id="IPR018641">
    <property type="entry name" value="Trfase_1_rSAM/seldom-assoc"/>
</dbReference>
<dbReference type="Pfam" id="PF09837">
    <property type="entry name" value="DUF2064"/>
    <property type="match status" value="1"/>
</dbReference>
<reference evidence="1 2" key="2">
    <citation type="journal article" date="2017" name="Int. J. Syst. Evol. Microbiol.">
        <title>Pseudomonas furukawaii sp. nov., a polychlorinated biphenyl-degrading bacterium isolated from biphenyl-contaminated soil in Japan.</title>
        <authorList>
            <person name="Kimura N."/>
            <person name="Watanabe T."/>
            <person name="Suenaga H."/>
            <person name="Fujihara H."/>
            <person name="Futagami T."/>
            <person name="Goto M."/>
            <person name="Hanada S."/>
            <person name="Hirose J."/>
        </authorList>
    </citation>
    <scope>NUCLEOTIDE SEQUENCE [LARGE SCALE GENOMIC DNA]</scope>
    <source>
        <strain evidence="2">DSM 10086 / NBRC 110670 / KF707</strain>
    </source>
</reference>
<dbReference type="Proteomes" id="UP000218554">
    <property type="component" value="Chromosome"/>
</dbReference>
<evidence type="ECO:0000313" key="2">
    <source>
        <dbReference type="Proteomes" id="UP000218554"/>
    </source>
</evidence>
<dbReference type="AlphaFoldDB" id="A0AAD1BZZ1"/>
<evidence type="ECO:0008006" key="3">
    <source>
        <dbReference type="Google" id="ProtNLM"/>
    </source>
</evidence>